<dbReference type="GO" id="GO:0005198">
    <property type="term" value="F:structural molecule activity"/>
    <property type="evidence" value="ECO:0007669"/>
    <property type="project" value="InterPro"/>
</dbReference>
<evidence type="ECO:0000256" key="4">
    <source>
        <dbReference type="SAM" id="Coils"/>
    </source>
</evidence>
<evidence type="ECO:0000259" key="6">
    <source>
        <dbReference type="Pfam" id="PF03391"/>
    </source>
</evidence>
<evidence type="ECO:0000259" key="7">
    <source>
        <dbReference type="Pfam" id="PF03688"/>
    </source>
</evidence>
<organism evidence="9">
    <name type="scientific">Pearl millet nepovirus</name>
    <dbReference type="NCBI Taxonomy" id="3115773"/>
    <lineage>
        <taxon>Viruses</taxon>
        <taxon>Riboviria</taxon>
        <taxon>Orthornavirae</taxon>
        <taxon>Pisuviricota</taxon>
        <taxon>Pisoniviricetes</taxon>
        <taxon>Picornavirales</taxon>
        <taxon>Secoviridae</taxon>
        <taxon>Comovirinae</taxon>
        <taxon>Nepovirus</taxon>
    </lineage>
</organism>
<evidence type="ECO:0000256" key="1">
    <source>
        <dbReference type="ARBA" id="ARBA00004328"/>
    </source>
</evidence>
<reference evidence="9" key="2">
    <citation type="journal article" date="2024" name="Arch. Virol.">
        <title>Probing of plant transcriptomes reveals the hidden genetic diversity of the family Secoviridae.</title>
        <authorList>
            <person name="Sidharthan V.K."/>
            <person name="Reddy V."/>
            <person name="Kiran G."/>
            <person name="Rajeswari V."/>
            <person name="Baranwal V.K."/>
            <person name="Kumar M.K."/>
            <person name="Kumar K.S."/>
        </authorList>
    </citation>
    <scope>NUCLEOTIDE SEQUENCE</scope>
    <source>
        <strain evidence="9">Cen ame</strain>
    </source>
</reference>
<feature type="region of interest" description="Disordered" evidence="5">
    <location>
        <begin position="77"/>
        <end position="108"/>
    </location>
</feature>
<feature type="domain" description="Nepovirus coat protein" evidence="6">
    <location>
        <begin position="1292"/>
        <end position="1453"/>
    </location>
</feature>
<dbReference type="Gene3D" id="2.60.120.20">
    <property type="match status" value="2"/>
</dbReference>
<dbReference type="GO" id="GO:0019028">
    <property type="term" value="C:viral capsid"/>
    <property type="evidence" value="ECO:0007669"/>
    <property type="project" value="UniProtKB-KW"/>
</dbReference>
<dbReference type="SUPFAM" id="SSF88633">
    <property type="entry name" value="Positive stranded ssRNA viruses"/>
    <property type="match status" value="3"/>
</dbReference>
<keyword evidence="3" id="KW-0946">Virion</keyword>
<protein>
    <submittedName>
        <fullName evidence="9">Polyprotein</fullName>
    </submittedName>
</protein>
<evidence type="ECO:0000259" key="8">
    <source>
        <dbReference type="Pfam" id="PF03689"/>
    </source>
</evidence>
<name>A0AAT9J7V7_9SECO</name>
<feature type="coiled-coil region" evidence="4">
    <location>
        <begin position="204"/>
        <end position="232"/>
    </location>
</feature>
<evidence type="ECO:0000256" key="3">
    <source>
        <dbReference type="ARBA" id="ARBA00022844"/>
    </source>
</evidence>
<comment type="subcellular location">
    <subcellularLocation>
        <location evidence="1">Virion</location>
    </subcellularLocation>
</comment>
<proteinExistence type="predicted"/>
<dbReference type="Pfam" id="PF03688">
    <property type="entry name" value="Nepo_coat_C"/>
    <property type="match status" value="1"/>
</dbReference>
<keyword evidence="4" id="KW-0175">Coiled coil</keyword>
<dbReference type="InterPro" id="IPR005054">
    <property type="entry name" value="Nepo_coat"/>
</dbReference>
<feature type="compositionally biased region" description="Basic residues" evidence="5">
    <location>
        <begin position="94"/>
        <end position="108"/>
    </location>
</feature>
<sequence>MDIATSGAASATIASTCDASQVQLTGVPQKCGPLCGVGQYSKNGMRKAIVAGDLTGDGRCPYCYGLARIVKCAPPQAKGSKRQAPAQQGEPKKVVRRKQPSRRERRTKKVQVLSLGAIELVYPTYVAPNVVPKLGRLAPHRKFIVPDGCSSVPIKMAPSWMLPKASRVAPRKVATSLTPREEFALLKKRLLAKGKRLMREGKARRLMRQRKRAAKEAAREASREQVRQAERLGELRLLMVALGHGSAGNSAATPTHSVLRQWAAQEQRQALLCQDLAEKKALRKIGQKECPHVRARVVLPPKIAVPKCPWDNVGYTVQSLRGVVPKDGTMGACNYAHIRLRREVSRGLVPLQSAPIEVQSVVRSEDTPSTVKSVAVGVSLLPQIDVPQSIPCENRLDSPVGEPQLTTFAPSEPESVSSENTLLEYESFLERSTPIYNNFADSATMQWHGHFKRRMKFYYLFWQWSNERDVYPNEKMEIGTLFDDAPGCIEYEQWSERQLAPQYGWFPRPIGELQAAIRLSTCRSYEQSAHPDEVMEIGALFDEAPGCVEYERWCERQLAPSYGIFPRARKDKLSTHWKCDRRAHPDEVMEIGALLDEAPGCTEYERWCERQLAPSYGLFPRARKGKLSTCQDYENLTRFELEPFKWPQTCKWCESGKRVGRKLMIEACECWSPAKLVTHATLHAAPFYKTNVQRRVDRWTPYNQYERSICWEILSLHDNGAKYWFAKAEEPKIENSSFSLPLVSSLWSRVVRRPPPPEEAPIAVSRVSLQSSHVSELQERMEDREANNSVGSISDLIETLEKRKAPVAGAGENRVADKQKLTESMIFHQPGFIKRLRSRGEKTYICANLNSDKQVVRMGKAGTPVFTPLPRMTEEQLRKMSEKGIGSTSSVALDIGIQSHIPQGMPTVAFINVMDTRVERPEYAALCGSYVDLGRDRAKTLCLPLANFPLNEALADSDDVLHGLVMATYFQDPTGFSVGKPAFQYGTLEFQEYKPSAYSDFSRVRDRWDQIVKTQDTPGDRIVAGFSVLASVSQEYNQAFPEFEPITLQCPPRRKPAVTTYRNPERFDIIQRRKSFRMPATGFGSCSTGVWSQVVDRGHTPANAMARGEQSPPRGSFSLQSGIVPPMQWHATSSFAVEKDAKGGAILLKAKLRDLVRQMDNPAWIQWVRSRTWLPTVKGEIRMGSSLMSGLAFGLVCDAFNRLNDEKLTTMLSEVANCLPLHVFPLSNPTLRSFEFKLGDIVGFPQHYKEDNFADVTFFLYVISTNSAPANANWRGTILWKFEEDSNIISTVLPMQVGTTIPLDCWKGPTEFAQGGTRTGNAYTLNFANLRRASVLQSPFTAFNLAKLAMYSGYRGTIRGRIVKTGPAMVSADLFLTMLWGDDVSLTDAILAGGQELIGGEGEFALTTNSTRMAHSAYEDSTRLYVILTCGVIAPKDLAAPFQYMTYFDSIEFDATIPPIVNTTMEFLWCTVDTITTDVTELYLPARLADIVSKGANVVMAHHPLALMVMSSGMMKGRLTLRLDWCYVQPLNEMVGSIAMTSKFGRHDNVVAVRQQKATALAPDATLAMTLSVDDMGTFISSRGRDSHENYCHVEIAGAKSLTRLAITVILEPGFELRGRSLTPIKVGTAKDSAKVSPLMIDKGEIATIS</sequence>
<dbReference type="Pfam" id="PF03391">
    <property type="entry name" value="Nepo_coat"/>
    <property type="match status" value="1"/>
</dbReference>
<evidence type="ECO:0000256" key="2">
    <source>
        <dbReference type="ARBA" id="ARBA00022561"/>
    </source>
</evidence>
<dbReference type="InterPro" id="IPR005305">
    <property type="entry name" value="Nepo_coat_C"/>
</dbReference>
<dbReference type="Pfam" id="PF03689">
    <property type="entry name" value="Nepo_coat_N"/>
    <property type="match status" value="1"/>
</dbReference>
<evidence type="ECO:0000313" key="9">
    <source>
        <dbReference type="EMBL" id="DBA54776.1"/>
    </source>
</evidence>
<feature type="domain" description="Nepovirus coat protein N-terminal" evidence="8">
    <location>
        <begin position="1131"/>
        <end position="1218"/>
    </location>
</feature>
<dbReference type="EMBL" id="BK065107">
    <property type="protein sequence ID" value="DBA54776.1"/>
    <property type="molecule type" value="Genomic_RNA"/>
</dbReference>
<dbReference type="InterPro" id="IPR005306">
    <property type="entry name" value="Nepo_coat_N"/>
</dbReference>
<keyword evidence="2" id="KW-0167">Capsid protein</keyword>
<reference evidence="9" key="1">
    <citation type="submission" date="2023-11" db="EMBL/GenBank/DDBJ databases">
        <authorList>
            <person name="Sidharthan V.K."/>
            <person name="Reddy V."/>
            <person name="Kiran G."/>
            <person name="Rajeswari V."/>
            <person name="Baranwal V.K."/>
        </authorList>
    </citation>
    <scope>NUCLEOTIDE SEQUENCE</scope>
    <source>
        <strain evidence="9">Cen ame</strain>
    </source>
</reference>
<accession>A0AAT9J7V7</accession>
<feature type="domain" description="Nepovirus coat protein C-terminal" evidence="7">
    <location>
        <begin position="1462"/>
        <end position="1621"/>
    </location>
</feature>
<evidence type="ECO:0000256" key="5">
    <source>
        <dbReference type="SAM" id="MobiDB-lite"/>
    </source>
</evidence>
<dbReference type="InterPro" id="IPR029053">
    <property type="entry name" value="Viral_coat"/>
</dbReference>